<dbReference type="InterPro" id="IPR012338">
    <property type="entry name" value="Beta-lactam/transpept-like"/>
</dbReference>
<name>A0A2A3YH78_9MICO</name>
<dbReference type="AlphaFoldDB" id="A0A2A3YH78"/>
<feature type="domain" description="Beta-lactamase-related" evidence="1">
    <location>
        <begin position="10"/>
        <end position="239"/>
    </location>
</feature>
<evidence type="ECO:0000313" key="2">
    <source>
        <dbReference type="EMBL" id="PCC38579.1"/>
    </source>
</evidence>
<evidence type="ECO:0000259" key="1">
    <source>
        <dbReference type="Pfam" id="PF00144"/>
    </source>
</evidence>
<gene>
    <name evidence="2" type="ORF">CIK66_13465</name>
</gene>
<dbReference type="PANTHER" id="PTHR43283:SF15">
    <property type="entry name" value="CONSERVED PROTEIN"/>
    <property type="match status" value="1"/>
</dbReference>
<dbReference type="InterPro" id="IPR001466">
    <property type="entry name" value="Beta-lactam-related"/>
</dbReference>
<evidence type="ECO:0000313" key="3">
    <source>
        <dbReference type="Proteomes" id="UP000218598"/>
    </source>
</evidence>
<dbReference type="InterPro" id="IPR050789">
    <property type="entry name" value="Diverse_Enzym_Activities"/>
</dbReference>
<comment type="caution">
    <text evidence="2">The sequence shown here is derived from an EMBL/GenBank/DDBJ whole genome shotgun (WGS) entry which is preliminary data.</text>
</comment>
<dbReference type="EMBL" id="NRGR01000021">
    <property type="protein sequence ID" value="PCC38579.1"/>
    <property type="molecule type" value="Genomic_DNA"/>
</dbReference>
<protein>
    <submittedName>
        <fullName evidence="2">Penicillin-binding protein</fullName>
    </submittedName>
</protein>
<dbReference type="Pfam" id="PF00144">
    <property type="entry name" value="Beta-lactamase"/>
    <property type="match status" value="1"/>
</dbReference>
<dbReference type="OrthoDB" id="3336932at2"/>
<accession>A0A2A3YH78</accession>
<reference evidence="2 3" key="1">
    <citation type="journal article" date="2017" name="Elife">
        <title>Extensive horizontal gene transfer in cheese-associated bacteria.</title>
        <authorList>
            <person name="Bonham K.S."/>
            <person name="Wolfe B.E."/>
            <person name="Dutton R.J."/>
        </authorList>
    </citation>
    <scope>NUCLEOTIDE SEQUENCE [LARGE SCALE GENOMIC DNA]</scope>
    <source>
        <strain evidence="2 3">341_9</strain>
    </source>
</reference>
<dbReference type="SUPFAM" id="SSF56601">
    <property type="entry name" value="beta-lactamase/transpeptidase-like"/>
    <property type="match status" value="1"/>
</dbReference>
<dbReference type="PANTHER" id="PTHR43283">
    <property type="entry name" value="BETA-LACTAMASE-RELATED"/>
    <property type="match status" value="1"/>
</dbReference>
<proteinExistence type="predicted"/>
<organism evidence="2 3">
    <name type="scientific">Brachybacterium alimentarium</name>
    <dbReference type="NCBI Taxonomy" id="47845"/>
    <lineage>
        <taxon>Bacteria</taxon>
        <taxon>Bacillati</taxon>
        <taxon>Actinomycetota</taxon>
        <taxon>Actinomycetes</taxon>
        <taxon>Micrococcales</taxon>
        <taxon>Dermabacteraceae</taxon>
        <taxon>Brachybacterium</taxon>
    </lineage>
</organism>
<dbReference type="Proteomes" id="UP000218598">
    <property type="component" value="Unassembled WGS sequence"/>
</dbReference>
<dbReference type="Gene3D" id="3.40.710.10">
    <property type="entry name" value="DD-peptidase/beta-lactamase superfamily"/>
    <property type="match status" value="1"/>
</dbReference>
<sequence>MIPVEADFEHALGVSDARRTLHTQGAEDRVWELASVSKPITALGTLVAVDRGLVDLDEPAGPEGATVRHLLAHTAGYAFDGDEVVGAVGGRRIYSNTGFEVLAAHVEQATGYDLDEWLEQTVVQGLGLSDLELTGSPAAGFRGSIRDLLALGRELLEPTLISRELWQESVTVQFPGLDGILPGYGRQRPNDWGLGYEIRDGKSPHWTGSASSPRTLGHFGQAGSFLWVDPDAGLTAAFLGAEPFGKTHIRIWPGLSDEILARFGGA</sequence>
<keyword evidence="3" id="KW-1185">Reference proteome</keyword>